<reference evidence="1" key="2">
    <citation type="submission" date="2021-04" db="EMBL/GenBank/DDBJ databases">
        <authorList>
            <person name="Gilroy R."/>
        </authorList>
    </citation>
    <scope>NUCLEOTIDE SEQUENCE</scope>
    <source>
        <strain evidence="1">5134</strain>
    </source>
</reference>
<dbReference type="SUPFAM" id="SSF141072">
    <property type="entry name" value="CalX-like"/>
    <property type="match status" value="1"/>
</dbReference>
<dbReference type="InterPro" id="IPR032299">
    <property type="entry name" value="DUF4843"/>
</dbReference>
<dbReference type="PROSITE" id="PS51257">
    <property type="entry name" value="PROKAR_LIPOPROTEIN"/>
    <property type="match status" value="1"/>
</dbReference>
<evidence type="ECO:0000313" key="1">
    <source>
        <dbReference type="EMBL" id="HIY68725.1"/>
    </source>
</evidence>
<reference evidence="1" key="1">
    <citation type="journal article" date="2021" name="PeerJ">
        <title>Extensive microbial diversity within the chicken gut microbiome revealed by metagenomics and culture.</title>
        <authorList>
            <person name="Gilroy R."/>
            <person name="Ravi A."/>
            <person name="Getino M."/>
            <person name="Pursley I."/>
            <person name="Horton D.L."/>
            <person name="Alikhan N.F."/>
            <person name="Baker D."/>
            <person name="Gharbi K."/>
            <person name="Hall N."/>
            <person name="Watson M."/>
            <person name="Adriaenssens E.M."/>
            <person name="Foster-Nyarko E."/>
            <person name="Jarju S."/>
            <person name="Secka A."/>
            <person name="Antonio M."/>
            <person name="Oren A."/>
            <person name="Chaudhuri R.R."/>
            <person name="La Ragione R."/>
            <person name="Hildebrand F."/>
            <person name="Pallen M.J."/>
        </authorList>
    </citation>
    <scope>NUCLEOTIDE SEQUENCE</scope>
    <source>
        <strain evidence="1">5134</strain>
    </source>
</reference>
<gene>
    <name evidence="1" type="ORF">H9828_04855</name>
</gene>
<dbReference type="Pfam" id="PF16132">
    <property type="entry name" value="DUF4843"/>
    <property type="match status" value="1"/>
</dbReference>
<organism evidence="1 2">
    <name type="scientific">Candidatus Alistipes intestinigallinarum</name>
    <dbReference type="NCBI Taxonomy" id="2838440"/>
    <lineage>
        <taxon>Bacteria</taxon>
        <taxon>Pseudomonadati</taxon>
        <taxon>Bacteroidota</taxon>
        <taxon>Bacteroidia</taxon>
        <taxon>Bacteroidales</taxon>
        <taxon>Rikenellaceae</taxon>
        <taxon>Alistipes</taxon>
    </lineage>
</organism>
<dbReference type="EMBL" id="DXDA01000040">
    <property type="protein sequence ID" value="HIY68725.1"/>
    <property type="molecule type" value="Genomic_DNA"/>
</dbReference>
<evidence type="ECO:0000313" key="2">
    <source>
        <dbReference type="Proteomes" id="UP000886844"/>
    </source>
</evidence>
<accession>A0A9D1Z048</accession>
<comment type="caution">
    <text evidence="1">The sequence shown here is derived from an EMBL/GenBank/DDBJ whole genome shotgun (WGS) entry which is preliminary data.</text>
</comment>
<name>A0A9D1Z048_9BACT</name>
<dbReference type="Proteomes" id="UP000886844">
    <property type="component" value="Unassembled WGS sequence"/>
</dbReference>
<protein>
    <submittedName>
        <fullName evidence="1">DUF4843 domain-containing protein</fullName>
    </submittedName>
</protein>
<sequence>MKKIGYILLAAAVLAGCEKDDPMRYDMSQGRVCFPGATSNETALYPGYSTADSTFYASLTFKQQPEGAESAVIEVPVKLIGGSSSADREVGFRILDEGTTASASDYTLLGATIPAGETYGAIRIRVVRTPELDSEERALVIELTDSPDLGIGLAGYLKAHVSWHNMLPRPVSTSQWSTYNAFIDSDLASASKVADAYSQAGHQLLVDAFGWETIPNYTSDYSYYLDAWRAKLQDWYDQWKVDNPGQTRVHESGSMKGQEVKVREK</sequence>
<dbReference type="InterPro" id="IPR038081">
    <property type="entry name" value="CalX-like_sf"/>
</dbReference>
<proteinExistence type="predicted"/>
<dbReference type="AlphaFoldDB" id="A0A9D1Z048"/>